<keyword evidence="3" id="KW-0633">Potassium transport</keyword>
<gene>
    <name evidence="15" type="ORF">SDRG_09436</name>
</gene>
<protein>
    <recommendedName>
        <fullName evidence="14">Cyclic nucleotide-binding domain-containing protein</fullName>
    </recommendedName>
</protein>
<organism evidence="15 16">
    <name type="scientific">Saprolegnia diclina (strain VS20)</name>
    <dbReference type="NCBI Taxonomy" id="1156394"/>
    <lineage>
        <taxon>Eukaryota</taxon>
        <taxon>Sar</taxon>
        <taxon>Stramenopiles</taxon>
        <taxon>Oomycota</taxon>
        <taxon>Saprolegniomycetes</taxon>
        <taxon>Saprolegniales</taxon>
        <taxon>Saprolegniaceae</taxon>
        <taxon>Saprolegnia</taxon>
    </lineage>
</organism>
<comment type="subcellular location">
    <subcellularLocation>
        <location evidence="1">Membrane</location>
        <topology evidence="1">Multi-pass membrane protein</topology>
    </subcellularLocation>
</comment>
<evidence type="ECO:0000256" key="4">
    <source>
        <dbReference type="ARBA" id="ARBA00022692"/>
    </source>
</evidence>
<evidence type="ECO:0000256" key="7">
    <source>
        <dbReference type="ARBA" id="ARBA00022958"/>
    </source>
</evidence>
<feature type="domain" description="Cyclic nucleotide-binding" evidence="14">
    <location>
        <begin position="1025"/>
        <end position="1127"/>
    </location>
</feature>
<evidence type="ECO:0000259" key="14">
    <source>
        <dbReference type="PROSITE" id="PS50042"/>
    </source>
</evidence>
<evidence type="ECO:0000256" key="2">
    <source>
        <dbReference type="ARBA" id="ARBA00022448"/>
    </source>
</evidence>
<dbReference type="InterPro" id="IPR014710">
    <property type="entry name" value="RmlC-like_jellyroll"/>
</dbReference>
<feature type="domain" description="Cyclic nucleotide-binding" evidence="14">
    <location>
        <begin position="459"/>
        <end position="579"/>
    </location>
</feature>
<feature type="region of interest" description="Disordered" evidence="12">
    <location>
        <begin position="1262"/>
        <end position="1314"/>
    </location>
</feature>
<dbReference type="Gene3D" id="2.60.120.10">
    <property type="entry name" value="Jelly Rolls"/>
    <property type="match status" value="2"/>
</dbReference>
<dbReference type="GO" id="GO:0005249">
    <property type="term" value="F:voltage-gated potassium channel activity"/>
    <property type="evidence" value="ECO:0007669"/>
    <property type="project" value="InterPro"/>
</dbReference>
<dbReference type="InterPro" id="IPR000595">
    <property type="entry name" value="cNMP-bd_dom"/>
</dbReference>
<dbReference type="FunFam" id="1.10.287.70:FF:000123">
    <property type="entry name" value="Potassium channel KAT3"/>
    <property type="match status" value="1"/>
</dbReference>
<dbReference type="Gene3D" id="1.10.287.70">
    <property type="match status" value="2"/>
</dbReference>
<evidence type="ECO:0000256" key="11">
    <source>
        <dbReference type="ARBA" id="ARBA00023303"/>
    </source>
</evidence>
<keyword evidence="7" id="KW-0630">Potassium</keyword>
<feature type="transmembrane region" description="Helical" evidence="13">
    <location>
        <begin position="122"/>
        <end position="144"/>
    </location>
</feature>
<dbReference type="EMBL" id="JH767161">
    <property type="protein sequence ID" value="EQC32905.1"/>
    <property type="molecule type" value="Genomic_DNA"/>
</dbReference>
<dbReference type="Pfam" id="PF00027">
    <property type="entry name" value="cNMP_binding"/>
    <property type="match status" value="2"/>
</dbReference>
<feature type="transmembrane region" description="Helical" evidence="13">
    <location>
        <begin position="264"/>
        <end position="286"/>
    </location>
</feature>
<feature type="compositionally biased region" description="Polar residues" evidence="12">
    <location>
        <begin position="1297"/>
        <end position="1314"/>
    </location>
</feature>
<dbReference type="GO" id="GO:0005886">
    <property type="term" value="C:plasma membrane"/>
    <property type="evidence" value="ECO:0007669"/>
    <property type="project" value="TreeGrafter"/>
</dbReference>
<evidence type="ECO:0000256" key="6">
    <source>
        <dbReference type="ARBA" id="ARBA00022882"/>
    </source>
</evidence>
<dbReference type="GO" id="GO:0042391">
    <property type="term" value="P:regulation of membrane potential"/>
    <property type="evidence" value="ECO:0007669"/>
    <property type="project" value="TreeGrafter"/>
</dbReference>
<evidence type="ECO:0000256" key="10">
    <source>
        <dbReference type="ARBA" id="ARBA00023136"/>
    </source>
</evidence>
<keyword evidence="2" id="KW-0813">Transport</keyword>
<dbReference type="PANTHER" id="PTHR10217">
    <property type="entry name" value="VOLTAGE AND LIGAND GATED POTASSIUM CHANNEL"/>
    <property type="match status" value="1"/>
</dbReference>
<dbReference type="OrthoDB" id="421226at2759"/>
<dbReference type="CDD" id="cd00038">
    <property type="entry name" value="CAP_ED"/>
    <property type="match status" value="2"/>
</dbReference>
<evidence type="ECO:0000313" key="16">
    <source>
        <dbReference type="Proteomes" id="UP000030762"/>
    </source>
</evidence>
<dbReference type="VEuPathDB" id="FungiDB:SDRG_09436"/>
<evidence type="ECO:0000256" key="9">
    <source>
        <dbReference type="ARBA" id="ARBA00023065"/>
    </source>
</evidence>
<feature type="transmembrane region" description="Helical" evidence="13">
    <location>
        <begin position="331"/>
        <end position="351"/>
    </location>
</feature>
<evidence type="ECO:0000256" key="3">
    <source>
        <dbReference type="ARBA" id="ARBA00022538"/>
    </source>
</evidence>
<reference evidence="15 16" key="1">
    <citation type="submission" date="2012-04" db="EMBL/GenBank/DDBJ databases">
        <title>The Genome Sequence of Saprolegnia declina VS20.</title>
        <authorList>
            <consortium name="The Broad Institute Genome Sequencing Platform"/>
            <person name="Russ C."/>
            <person name="Nusbaum C."/>
            <person name="Tyler B."/>
            <person name="van West P."/>
            <person name="Dieguez-Uribeondo J."/>
            <person name="de Bruijn I."/>
            <person name="Tripathy S."/>
            <person name="Jiang R."/>
            <person name="Young S.K."/>
            <person name="Zeng Q."/>
            <person name="Gargeya S."/>
            <person name="Fitzgerald M."/>
            <person name="Haas B."/>
            <person name="Abouelleil A."/>
            <person name="Alvarado L."/>
            <person name="Arachchi H.M."/>
            <person name="Berlin A."/>
            <person name="Chapman S.B."/>
            <person name="Goldberg J."/>
            <person name="Griggs A."/>
            <person name="Gujja S."/>
            <person name="Hansen M."/>
            <person name="Howarth C."/>
            <person name="Imamovic A."/>
            <person name="Larimer J."/>
            <person name="McCowen C."/>
            <person name="Montmayeur A."/>
            <person name="Murphy C."/>
            <person name="Neiman D."/>
            <person name="Pearson M."/>
            <person name="Priest M."/>
            <person name="Roberts A."/>
            <person name="Saif S."/>
            <person name="Shea T."/>
            <person name="Sisk P."/>
            <person name="Sykes S."/>
            <person name="Wortman J."/>
            <person name="Nusbaum C."/>
            <person name="Birren B."/>
        </authorList>
    </citation>
    <scope>NUCLEOTIDE SEQUENCE [LARGE SCALE GENOMIC DNA]</scope>
    <source>
        <strain evidence="15 16">VS20</strain>
    </source>
</reference>
<dbReference type="Pfam" id="PF00520">
    <property type="entry name" value="Ion_trans"/>
    <property type="match status" value="2"/>
</dbReference>
<dbReference type="PANTHER" id="PTHR10217:SF435">
    <property type="entry name" value="POTASSIUM VOLTAGE-GATED CHANNEL PROTEIN EAG"/>
    <property type="match status" value="1"/>
</dbReference>
<evidence type="ECO:0000313" key="15">
    <source>
        <dbReference type="EMBL" id="EQC32905.1"/>
    </source>
</evidence>
<feature type="region of interest" description="Disordered" evidence="12">
    <location>
        <begin position="1"/>
        <end position="40"/>
    </location>
</feature>
<evidence type="ECO:0000256" key="8">
    <source>
        <dbReference type="ARBA" id="ARBA00022989"/>
    </source>
</evidence>
<keyword evidence="4 13" id="KW-0812">Transmembrane</keyword>
<keyword evidence="10 13" id="KW-0472">Membrane</keyword>
<evidence type="ECO:0000256" key="12">
    <source>
        <dbReference type="SAM" id="MobiDB-lite"/>
    </source>
</evidence>
<dbReference type="SUPFAM" id="SSF51206">
    <property type="entry name" value="cAMP-binding domain-like"/>
    <property type="match status" value="2"/>
</dbReference>
<dbReference type="SMART" id="SM00100">
    <property type="entry name" value="cNMP"/>
    <property type="match status" value="2"/>
</dbReference>
<dbReference type="OMA" id="FRHYIAK"/>
<dbReference type="Proteomes" id="UP000030762">
    <property type="component" value="Unassembled WGS sequence"/>
</dbReference>
<dbReference type="GeneID" id="19950163"/>
<feature type="compositionally biased region" description="Polar residues" evidence="12">
    <location>
        <begin position="11"/>
        <end position="23"/>
    </location>
</feature>
<feature type="transmembrane region" description="Helical" evidence="13">
    <location>
        <begin position="691"/>
        <end position="712"/>
    </location>
</feature>
<dbReference type="Gene3D" id="1.10.287.630">
    <property type="entry name" value="Helix hairpin bin"/>
    <property type="match status" value="2"/>
</dbReference>
<feature type="transmembrane region" description="Helical" evidence="13">
    <location>
        <begin position="921"/>
        <end position="940"/>
    </location>
</feature>
<dbReference type="eggNOG" id="KOG0498">
    <property type="taxonomic scope" value="Eukaryota"/>
</dbReference>
<dbReference type="InterPro" id="IPR018488">
    <property type="entry name" value="cNMP-bd_CS"/>
</dbReference>
<accession>T0QGZ5</accession>
<feature type="transmembrane region" description="Helical" evidence="13">
    <location>
        <begin position="850"/>
        <end position="868"/>
    </location>
</feature>
<keyword evidence="9" id="KW-0406">Ion transport</keyword>
<feature type="compositionally biased region" description="Basic residues" evidence="12">
    <location>
        <begin position="30"/>
        <end position="40"/>
    </location>
</feature>
<dbReference type="PROSITE" id="PS00889">
    <property type="entry name" value="CNMP_BINDING_2"/>
    <property type="match status" value="1"/>
</dbReference>
<keyword evidence="8 13" id="KW-1133">Transmembrane helix</keyword>
<dbReference type="InterPro" id="IPR005821">
    <property type="entry name" value="Ion_trans_dom"/>
</dbReference>
<dbReference type="RefSeq" id="XP_008613591.1">
    <property type="nucleotide sequence ID" value="XM_008615369.1"/>
</dbReference>
<keyword evidence="6" id="KW-0851">Voltage-gated channel</keyword>
<proteinExistence type="predicted"/>
<dbReference type="InterPro" id="IPR018490">
    <property type="entry name" value="cNMP-bd_dom_sf"/>
</dbReference>
<feature type="transmembrane region" description="Helical" evidence="13">
    <location>
        <begin position="357"/>
        <end position="381"/>
    </location>
</feature>
<dbReference type="SUPFAM" id="SSF81324">
    <property type="entry name" value="Voltage-gated potassium channels"/>
    <property type="match status" value="2"/>
</dbReference>
<keyword evidence="11" id="KW-0407">Ion channel</keyword>
<evidence type="ECO:0000256" key="13">
    <source>
        <dbReference type="SAM" id="Phobius"/>
    </source>
</evidence>
<keyword evidence="16" id="KW-1185">Reference proteome</keyword>
<dbReference type="PROSITE" id="PS50042">
    <property type="entry name" value="CNMP_BINDING_3"/>
    <property type="match status" value="2"/>
</dbReference>
<name>T0QGZ5_SAPDV</name>
<sequence length="1314" mass="149132">MNVNARMGKKSASTRGSVRTSMTASGSAKAKGRKKPIAPPRIRHLALKKVAQELTQYETGYNNVQIAAEGSAQTRSVKSAPPLESVHGSSIRRSMLKIKARAQSPKTYVIDPKSARATQWDVFMAVLIAYSGITVPLGVCFPGLQVASGLWATVDNFVDGFFGVDIVRNFMMGYHDEQDQLVVNHREIAKQYVKTWFLIDFFSTFPLQAVATATNATLGDSNSIQLIRIFRVFRILKLTRLVKLRVFFKTAEDRFGFNPGMVRLVRLIMLVLFLSHVMACFFHLLGGPVDPPLGRRLSLSPTSDYSTYRPNVTWLQDDDLRFERDSIRYMYSLYWVMTTLAGVGFGDVHAVSVSERLYATIAMMIGASVFGFVIGSISSLLESMDTRAAAYQMKMMDVKEYIRVHKLPNELRVKLCRYFEHYLQRASLFDESSILSEVSLNLRNEVVHETCRDIFRIPAIRNINAQFVMDMATNIKPLFLLADSVIAKEHTVGREMYFLNSGIVSACNSTIQGHRVLLDVLSENTYFGEAPLLFYCLRENTYISLTNCEMYTLLKEDFGALLEEYPDTERILTEYYDLRKKNYMDTHAIMMQRYAMFDKCKDDPGQLRRVEDLWPHLKISLNGTPLPIEQFPAHILKLLPHFLSPRVSVFNSVFSKKVILDGMKPKYEKAFTQPKRLRALIRPHAPWKLRWDILLGVLIVYNVMSIPFQFAFQGGYMGDMTVDPVVIMLDYCVDSVFGLDIVLNFRTGYLDDESQLVMDAQKIAKRYLKFWFWIDVASTFPIGAVADAMSPSAAQLNATTVSSFQNLKLIRFVRLARLLKLMRLLKLNRSVSSVENVLDLSPAAIRLMKLFVHVCFIAHLSACIFFFIGQLSQQIYGECWISPTLWTAPAFDKYVTSLYFSFTTMATVGYGDILPVTPLEVIYVTFYMLLGASIFGYIIGSMSALVDQMQTKGTIAKEKLDRVKEYMNERNLPKPLRVRIRKHFEFYLAQKEISADSDLVHELSDDLRTQLVIHLNKDVVTKIPFFANQDDACISYLMGILNQECFTPGEFVFREGEFGRHMYFLVKGTVDVVINANTPQEMLCKVLSEGSYFGELAMLLNSKRSASIRCKTFGILYVLSRSGMDHIHSHYPNISNHIMKEIRAKLLKIQKEADAREASSQNVPRFPTQQPVVTDKALLDAYATVDRIIVKLVNFYGDGDKSKHRAIATLVSRLKKFDFDGQSVYDAPKQAEPKKNEAVRRQFAKVGRKLIVNMNAFTVEPKRTTPETRWTSMPSHADEAKGPRARVLIDSLEAAGESSSRRVTGPSLTDIETS</sequence>
<feature type="transmembrane region" description="Helical" evidence="13">
    <location>
        <begin position="724"/>
        <end position="745"/>
    </location>
</feature>
<dbReference type="InterPro" id="IPR050818">
    <property type="entry name" value="KCNH_animal-type"/>
</dbReference>
<dbReference type="GO" id="GO:0034702">
    <property type="term" value="C:monoatomic ion channel complex"/>
    <property type="evidence" value="ECO:0007669"/>
    <property type="project" value="UniProtKB-KW"/>
</dbReference>
<dbReference type="PRINTS" id="PR01463">
    <property type="entry name" value="EAGCHANLFMLY"/>
</dbReference>
<keyword evidence="5" id="KW-0631">Potassium channel</keyword>
<evidence type="ECO:0000256" key="1">
    <source>
        <dbReference type="ARBA" id="ARBA00004141"/>
    </source>
</evidence>
<evidence type="ECO:0000256" key="5">
    <source>
        <dbReference type="ARBA" id="ARBA00022826"/>
    </source>
</evidence>
<dbReference type="InterPro" id="IPR003938">
    <property type="entry name" value="K_chnl_volt-dep_EAG/ELK/ERG"/>
</dbReference>
<dbReference type="InParanoid" id="T0QGZ5"/>